<dbReference type="NCBIfam" id="TIGR02226">
    <property type="entry name" value="two_anch"/>
    <property type="match status" value="1"/>
</dbReference>
<keyword evidence="1" id="KW-0812">Transmembrane</keyword>
<keyword evidence="5" id="KW-1185">Reference proteome</keyword>
<feature type="transmembrane region" description="Helical" evidence="1">
    <location>
        <begin position="58"/>
        <end position="79"/>
    </location>
</feature>
<proteinExistence type="predicted"/>
<evidence type="ECO:0000259" key="2">
    <source>
        <dbReference type="Pfam" id="PF07584"/>
    </source>
</evidence>
<dbReference type="KEGG" id="pspc:Strain318_000763"/>
<name>A0AA49JTS7_9BACT</name>
<protein>
    <submittedName>
        <fullName evidence="3">BatA domain-containing protein</fullName>
    </submittedName>
</protein>
<keyword evidence="1" id="KW-1133">Transmembrane helix</keyword>
<evidence type="ECO:0000313" key="3">
    <source>
        <dbReference type="EMBL" id="WKW11508.1"/>
    </source>
</evidence>
<dbReference type="EMBL" id="CP130612">
    <property type="protein sequence ID" value="WKW11508.1"/>
    <property type="molecule type" value="Genomic_DNA"/>
</dbReference>
<dbReference type="InterPro" id="IPR024163">
    <property type="entry name" value="Aerotolerance_reg_N"/>
</dbReference>
<feature type="domain" description="Aerotolerance regulator N-terminal" evidence="2">
    <location>
        <begin position="1"/>
        <end position="78"/>
    </location>
</feature>
<dbReference type="AlphaFoldDB" id="A0AA49JTS7"/>
<dbReference type="EMBL" id="CP130613">
    <property type="protein sequence ID" value="WKW14418.1"/>
    <property type="molecule type" value="Genomic_DNA"/>
</dbReference>
<reference evidence="3" key="1">
    <citation type="submission" date="2023-07" db="EMBL/GenBank/DDBJ databases">
        <authorList>
            <person name="Haufschild T."/>
            <person name="Kallscheuer N."/>
            <person name="Hammer J."/>
            <person name="Kohn T."/>
            <person name="Kabuu M."/>
            <person name="Jogler M."/>
            <person name="Wohfarth N."/>
            <person name="Heuer A."/>
            <person name="Rohde M."/>
            <person name="van Teeseling M.C.F."/>
            <person name="Jogler C."/>
        </authorList>
    </citation>
    <scope>NUCLEOTIDE SEQUENCE</scope>
    <source>
        <strain evidence="3">Strain 138</strain>
        <strain evidence="4">Strain 318</strain>
    </source>
</reference>
<dbReference type="InterPro" id="IPR011933">
    <property type="entry name" value="Double_TM_dom"/>
</dbReference>
<dbReference type="Pfam" id="PF07584">
    <property type="entry name" value="BatA"/>
    <property type="match status" value="1"/>
</dbReference>
<gene>
    <name evidence="3" type="ORF">Strain138_000763</name>
    <name evidence="4" type="ORF">Strain318_000763</name>
</gene>
<sequence length="438" mass="45333">MTFVLPWVFALGVATAAGVVALHLLSTQRPPVRPLPTARFVPESDVRAVSRTSRPTDLLLLALRVLAVLLIAAAFAQPIPDAPGPAVRRVVALEWTTALVDADAARTRAAALLGDGDALVVFDTAARVLPAASLEGLALPTVRAAALSPMLVAVRDAAATIARGADSLAVTVLSAFPSEAWDAATPALRATWPGRVELVQLAAAVDTLVAPPTQLASIGTDDPVAAGVASLDDASAAPGALRQRGAHAVRVQRGPVGSEDSLWLQRTAGGVLLAWPDDTTRPVRADGVLGTLGEEAALVAPLARLDLTMSATGSADRAANRIIARWRDGEPAAAERALGQGCLREVGIGVPARGDLTLRAPFLQLLRVLVEPCGGQRSPSPEDSVLAAFAGSGTLAAATAFAGSQATSALTPWLLLLALVLLLFEQWWRRRDQADDAR</sequence>
<accession>A0AA49JTS7</accession>
<accession>A0AA49JZG6</accession>
<evidence type="ECO:0000256" key="1">
    <source>
        <dbReference type="SAM" id="Phobius"/>
    </source>
</evidence>
<keyword evidence="1" id="KW-0472">Membrane</keyword>
<feature type="transmembrane region" description="Helical" evidence="1">
    <location>
        <begin position="410"/>
        <end position="428"/>
    </location>
</feature>
<dbReference type="RefSeq" id="WP_367887206.1">
    <property type="nucleotide sequence ID" value="NZ_CP130612.1"/>
</dbReference>
<evidence type="ECO:0000313" key="4">
    <source>
        <dbReference type="EMBL" id="WKW14418.1"/>
    </source>
</evidence>
<dbReference type="Proteomes" id="UP001229955">
    <property type="component" value="Chromosome"/>
</dbReference>
<organism evidence="3">
    <name type="scientific">Pseudogemmatithrix spongiicola</name>
    <dbReference type="NCBI Taxonomy" id="3062599"/>
    <lineage>
        <taxon>Bacteria</taxon>
        <taxon>Pseudomonadati</taxon>
        <taxon>Gemmatimonadota</taxon>
        <taxon>Gemmatimonadia</taxon>
        <taxon>Gemmatimonadales</taxon>
        <taxon>Gemmatimonadaceae</taxon>
        <taxon>Pseudogemmatithrix</taxon>
    </lineage>
</organism>
<evidence type="ECO:0000313" key="5">
    <source>
        <dbReference type="Proteomes" id="UP001229955"/>
    </source>
</evidence>